<keyword evidence="1" id="KW-0812">Transmembrane</keyword>
<reference evidence="2 3" key="1">
    <citation type="submission" date="2023-06" db="EMBL/GenBank/DDBJ databases">
        <title>Five Gram-positive bacteria isolated from mangrove sediments in Shenzhen, Guangdong, China.</title>
        <authorList>
            <person name="Yu S."/>
            <person name="Zheng W."/>
            <person name="Huang Y."/>
        </authorList>
    </citation>
    <scope>NUCLEOTIDE SEQUENCE [LARGE SCALE GENOMIC DNA]</scope>
    <source>
        <strain evidence="2 3">SaN35-3</strain>
    </source>
</reference>
<keyword evidence="1" id="KW-0472">Membrane</keyword>
<dbReference type="RefSeq" id="WP_226540311.1">
    <property type="nucleotide sequence ID" value="NZ_CP129013.1"/>
</dbReference>
<evidence type="ECO:0000313" key="2">
    <source>
        <dbReference type="EMBL" id="WLR41292.1"/>
    </source>
</evidence>
<feature type="transmembrane region" description="Helical" evidence="1">
    <location>
        <begin position="76"/>
        <end position="94"/>
    </location>
</feature>
<dbReference type="EMBL" id="CP129013">
    <property type="protein sequence ID" value="WLR41292.1"/>
    <property type="molecule type" value="Genomic_DNA"/>
</dbReference>
<keyword evidence="3" id="KW-1185">Reference proteome</keyword>
<sequence>MKKMFTIISVSIPIFLISLGVCMLIYETSFPTNGEIGLYGIGFIIIGVFLVVPIIFILYWLIILFFYLSGLITKKIIVRVILTIFALLLSFYSFDEFMSYQDVKTYERKWGVDLPNPKEVEILEDTTDNIFGEGMVISKFTYSKEKHLSYLNSLSSSWISKEDFLQQYNGIDEWEITKENSNQTRYLYLIQNEDILDRNWIVFKYDNGILVIYEMRM</sequence>
<proteinExistence type="predicted"/>
<organism evidence="2 3">
    <name type="scientific">Bacillus carboniphilus</name>
    <dbReference type="NCBI Taxonomy" id="86663"/>
    <lineage>
        <taxon>Bacteria</taxon>
        <taxon>Bacillati</taxon>
        <taxon>Bacillota</taxon>
        <taxon>Bacilli</taxon>
        <taxon>Bacillales</taxon>
        <taxon>Bacillaceae</taxon>
        <taxon>Bacillus</taxon>
    </lineage>
</organism>
<feature type="transmembrane region" description="Helical" evidence="1">
    <location>
        <begin position="7"/>
        <end position="26"/>
    </location>
</feature>
<evidence type="ECO:0000313" key="3">
    <source>
        <dbReference type="Proteomes" id="UP001197974"/>
    </source>
</evidence>
<evidence type="ECO:0000256" key="1">
    <source>
        <dbReference type="SAM" id="Phobius"/>
    </source>
</evidence>
<feature type="transmembrane region" description="Helical" evidence="1">
    <location>
        <begin position="38"/>
        <end position="69"/>
    </location>
</feature>
<protein>
    <submittedName>
        <fullName evidence="2">Uncharacterized protein</fullName>
    </submittedName>
</protein>
<keyword evidence="1" id="KW-1133">Transmembrane helix</keyword>
<dbReference type="Proteomes" id="UP001197974">
    <property type="component" value="Chromosome"/>
</dbReference>
<gene>
    <name evidence="2" type="ORF">LC087_10145</name>
</gene>
<accession>A0ABY9JPQ5</accession>
<name>A0ABY9JPQ5_9BACI</name>